<organism evidence="2">
    <name type="scientific">Laccaria bicolor (strain S238N-H82 / ATCC MYA-4686)</name>
    <name type="common">Bicoloured deceiver</name>
    <name type="synonym">Laccaria laccata var. bicolor</name>
    <dbReference type="NCBI Taxonomy" id="486041"/>
    <lineage>
        <taxon>Eukaryota</taxon>
        <taxon>Fungi</taxon>
        <taxon>Dikarya</taxon>
        <taxon>Basidiomycota</taxon>
        <taxon>Agaricomycotina</taxon>
        <taxon>Agaricomycetes</taxon>
        <taxon>Agaricomycetidae</taxon>
        <taxon>Agaricales</taxon>
        <taxon>Agaricineae</taxon>
        <taxon>Hydnangiaceae</taxon>
        <taxon>Laccaria</taxon>
    </lineage>
</organism>
<protein>
    <submittedName>
        <fullName evidence="1">Predicted protein</fullName>
    </submittedName>
</protein>
<name>B0CWJ9_LACBS</name>
<gene>
    <name evidence="1" type="ORF">LACBIDRAFT_322512</name>
</gene>
<keyword evidence="2" id="KW-1185">Reference proteome</keyword>
<evidence type="ECO:0000313" key="1">
    <source>
        <dbReference type="EMBL" id="EDR13522.1"/>
    </source>
</evidence>
<accession>B0CWJ9</accession>
<reference evidence="1 2" key="1">
    <citation type="journal article" date="2008" name="Nature">
        <title>The genome of Laccaria bicolor provides insights into mycorrhizal symbiosis.</title>
        <authorList>
            <person name="Martin F."/>
            <person name="Aerts A."/>
            <person name="Ahren D."/>
            <person name="Brun A."/>
            <person name="Danchin E.G.J."/>
            <person name="Duchaussoy F."/>
            <person name="Gibon J."/>
            <person name="Kohler A."/>
            <person name="Lindquist E."/>
            <person name="Pereda V."/>
            <person name="Salamov A."/>
            <person name="Shapiro H.J."/>
            <person name="Wuyts J."/>
            <person name="Blaudez D."/>
            <person name="Buee M."/>
            <person name="Brokstein P."/>
            <person name="Canbaeck B."/>
            <person name="Cohen D."/>
            <person name="Courty P.E."/>
            <person name="Coutinho P.M."/>
            <person name="Delaruelle C."/>
            <person name="Detter J.C."/>
            <person name="Deveau A."/>
            <person name="DiFazio S."/>
            <person name="Duplessis S."/>
            <person name="Fraissinet-Tachet L."/>
            <person name="Lucic E."/>
            <person name="Frey-Klett P."/>
            <person name="Fourrey C."/>
            <person name="Feussner I."/>
            <person name="Gay G."/>
            <person name="Grimwood J."/>
            <person name="Hoegger P.J."/>
            <person name="Jain P."/>
            <person name="Kilaru S."/>
            <person name="Labbe J."/>
            <person name="Lin Y.C."/>
            <person name="Legue V."/>
            <person name="Le Tacon F."/>
            <person name="Marmeisse R."/>
            <person name="Melayah D."/>
            <person name="Montanini B."/>
            <person name="Muratet M."/>
            <person name="Nehls U."/>
            <person name="Niculita-Hirzel H."/>
            <person name="Oudot-Le Secq M.P."/>
            <person name="Peter M."/>
            <person name="Quesneville H."/>
            <person name="Rajashekar B."/>
            <person name="Reich M."/>
            <person name="Rouhier N."/>
            <person name="Schmutz J."/>
            <person name="Yin T."/>
            <person name="Chalot M."/>
            <person name="Henrissat B."/>
            <person name="Kuees U."/>
            <person name="Lucas S."/>
            <person name="Van de Peer Y."/>
            <person name="Podila G.K."/>
            <person name="Polle A."/>
            <person name="Pukkila P.J."/>
            <person name="Richardson P.M."/>
            <person name="Rouze P."/>
            <person name="Sanders I.R."/>
            <person name="Stajich J.E."/>
            <person name="Tunlid A."/>
            <person name="Tuskan G."/>
            <person name="Grigoriev I.V."/>
        </authorList>
    </citation>
    <scope>NUCLEOTIDE SEQUENCE [LARGE SCALE GENOMIC DNA]</scope>
    <source>
        <strain evidence="2">S238N-H82 / ATCC MYA-4686</strain>
    </source>
</reference>
<dbReference type="HOGENOM" id="CLU_1277799_0_0_1"/>
<dbReference type="GeneID" id="6071881"/>
<evidence type="ECO:0000313" key="2">
    <source>
        <dbReference type="Proteomes" id="UP000001194"/>
    </source>
</evidence>
<dbReference type="InParanoid" id="B0CWJ9"/>
<dbReference type="EMBL" id="DS547093">
    <property type="protein sequence ID" value="EDR13522.1"/>
    <property type="molecule type" value="Genomic_DNA"/>
</dbReference>
<dbReference type="AlphaFoldDB" id="B0CWJ9"/>
<dbReference type="KEGG" id="lbc:LACBIDRAFT_322512"/>
<dbReference type="Proteomes" id="UP000001194">
    <property type="component" value="Unassembled WGS sequence"/>
</dbReference>
<sequence>MLFLLASSSHLLPHHYTSLCPSQPSAVMQKKKKVPSIHSSSKVDDDSTLELTLNQTVTCKQPYQLLAKWMAHSEMPFANFTTVMNIVLTEAKAESEMGTPLIREAFWITFGRSSESKVVICPLLNMAVKPSSNQISSAGLVGSMWSKKLTTTTENHLSLMWNHCVRLYTTADICVLQMFEGFTEACRNCNFHLFLRRNCNVIRITAVIQVWKTSRR</sequence>
<dbReference type="RefSeq" id="XP_001876020.1">
    <property type="nucleotide sequence ID" value="XM_001875985.1"/>
</dbReference>
<proteinExistence type="predicted"/>